<evidence type="ECO:0000313" key="2">
    <source>
        <dbReference type="Proteomes" id="UP001597045"/>
    </source>
</evidence>
<sequence length="406" mass="46588">MKRRFNWNLIDVTDVVGISAYKEGAAMLLSPGMTFVNYEGRHAVFFDNQTLVQYQALTDFVICQQRRYPSLVTDLITIKDMFRVQPWIEASPLTWVRLSRRSETALKLIFRYANRIADPYFAYLCRCCEHETPFSLWEEQAKQNIRNRSRRRLTLLQLIALIFDPLTGSSPMSNLMYLESEINRLEAQRIPSCERCGKQALIAIRQSLCWYCERIVPHKWPGDECPHCLERLTIDARLLDHEMKPFQPLHSTESQYWSAAISATNYSAFAWAKARLNLNPSKDDEDWLLGLIKNERVVDVYRCRANMFQVSGIMVITTARIVYISTTGSRYVASFTWKDVLSSGLCQSVGSGGTGVYIATKTSNLLFDKIRGTATWSGNNDAQRVERLIKRHVGEAWRGASPFCAS</sequence>
<name>A0ABW3M6B8_9PSEU</name>
<comment type="caution">
    <text evidence="1">The sequence shown here is derived from an EMBL/GenBank/DDBJ whole genome shotgun (WGS) entry which is preliminary data.</text>
</comment>
<reference evidence="2" key="1">
    <citation type="journal article" date="2019" name="Int. J. Syst. Evol. Microbiol.">
        <title>The Global Catalogue of Microorganisms (GCM) 10K type strain sequencing project: providing services to taxonomists for standard genome sequencing and annotation.</title>
        <authorList>
            <consortium name="The Broad Institute Genomics Platform"/>
            <consortium name="The Broad Institute Genome Sequencing Center for Infectious Disease"/>
            <person name="Wu L."/>
            <person name="Ma J."/>
        </authorList>
    </citation>
    <scope>NUCLEOTIDE SEQUENCE [LARGE SCALE GENOMIC DNA]</scope>
    <source>
        <strain evidence="2">JCM 31486</strain>
    </source>
</reference>
<proteinExistence type="predicted"/>
<dbReference type="EMBL" id="JBHTIS010000578">
    <property type="protein sequence ID" value="MFD1046253.1"/>
    <property type="molecule type" value="Genomic_DNA"/>
</dbReference>
<gene>
    <name evidence="1" type="ORF">ACFQ1S_12145</name>
</gene>
<evidence type="ECO:0008006" key="3">
    <source>
        <dbReference type="Google" id="ProtNLM"/>
    </source>
</evidence>
<protein>
    <recommendedName>
        <fullName evidence="3">YokE-like PH domain-containing protein</fullName>
    </recommendedName>
</protein>
<evidence type="ECO:0000313" key="1">
    <source>
        <dbReference type="EMBL" id="MFD1046253.1"/>
    </source>
</evidence>
<accession>A0ABW3M6B8</accession>
<keyword evidence="2" id="KW-1185">Reference proteome</keyword>
<organism evidence="1 2">
    <name type="scientific">Kibdelosporangium lantanae</name>
    <dbReference type="NCBI Taxonomy" id="1497396"/>
    <lineage>
        <taxon>Bacteria</taxon>
        <taxon>Bacillati</taxon>
        <taxon>Actinomycetota</taxon>
        <taxon>Actinomycetes</taxon>
        <taxon>Pseudonocardiales</taxon>
        <taxon>Pseudonocardiaceae</taxon>
        <taxon>Kibdelosporangium</taxon>
    </lineage>
</organism>
<dbReference type="Proteomes" id="UP001597045">
    <property type="component" value="Unassembled WGS sequence"/>
</dbReference>